<dbReference type="InterPro" id="IPR035472">
    <property type="entry name" value="RpiR-like_SIS"/>
</dbReference>
<name>A0ABR7VLK9_VIRHA</name>
<dbReference type="Pfam" id="PF01418">
    <property type="entry name" value="HTH_6"/>
    <property type="match status" value="1"/>
</dbReference>
<proteinExistence type="predicted"/>
<organism evidence="6 7">
    <name type="scientific">Virgibacillus halodenitrificans</name>
    <name type="common">Bacillus halodenitrificans</name>
    <dbReference type="NCBI Taxonomy" id="1482"/>
    <lineage>
        <taxon>Bacteria</taxon>
        <taxon>Bacillati</taxon>
        <taxon>Bacillota</taxon>
        <taxon>Bacilli</taxon>
        <taxon>Bacillales</taxon>
        <taxon>Bacillaceae</taxon>
        <taxon>Virgibacillus</taxon>
    </lineage>
</organism>
<dbReference type="EMBL" id="JACWEZ010000001">
    <property type="protein sequence ID" value="MBD1221284.1"/>
    <property type="molecule type" value="Genomic_DNA"/>
</dbReference>
<evidence type="ECO:0000259" key="4">
    <source>
        <dbReference type="PROSITE" id="PS51071"/>
    </source>
</evidence>
<dbReference type="Gene3D" id="1.10.10.10">
    <property type="entry name" value="Winged helix-like DNA-binding domain superfamily/Winged helix DNA-binding domain"/>
    <property type="match status" value="1"/>
</dbReference>
<dbReference type="InterPro" id="IPR036388">
    <property type="entry name" value="WH-like_DNA-bd_sf"/>
</dbReference>
<dbReference type="InterPro" id="IPR000281">
    <property type="entry name" value="HTH_RpiR"/>
</dbReference>
<evidence type="ECO:0000256" key="3">
    <source>
        <dbReference type="ARBA" id="ARBA00023163"/>
    </source>
</evidence>
<evidence type="ECO:0000313" key="7">
    <source>
        <dbReference type="Proteomes" id="UP000621631"/>
    </source>
</evidence>
<keyword evidence="1" id="KW-0805">Transcription regulation</keyword>
<dbReference type="InterPro" id="IPR009057">
    <property type="entry name" value="Homeodomain-like_sf"/>
</dbReference>
<dbReference type="Gene3D" id="3.40.50.10490">
    <property type="entry name" value="Glucose-6-phosphate isomerase like protein, domain 1"/>
    <property type="match status" value="1"/>
</dbReference>
<evidence type="ECO:0000313" key="6">
    <source>
        <dbReference type="EMBL" id="MBD1221284.1"/>
    </source>
</evidence>
<accession>A0ABR7VLK9</accession>
<dbReference type="RefSeq" id="WP_189776662.1">
    <property type="nucleotide sequence ID" value="NZ_JACWEZ010000001.1"/>
</dbReference>
<dbReference type="Proteomes" id="UP000621631">
    <property type="component" value="Unassembled WGS sequence"/>
</dbReference>
<comment type="caution">
    <text evidence="6">The sequence shown here is derived from an EMBL/GenBank/DDBJ whole genome shotgun (WGS) entry which is preliminary data.</text>
</comment>
<dbReference type="SUPFAM" id="SSF53697">
    <property type="entry name" value="SIS domain"/>
    <property type="match status" value="1"/>
</dbReference>
<dbReference type="PANTHER" id="PTHR30514">
    <property type="entry name" value="GLUCOKINASE"/>
    <property type="match status" value="1"/>
</dbReference>
<feature type="domain" description="SIS" evidence="5">
    <location>
        <begin position="120"/>
        <end position="258"/>
    </location>
</feature>
<reference evidence="6 7" key="1">
    <citation type="submission" date="2020-09" db="EMBL/GenBank/DDBJ databases">
        <title>Draft Genome Sequences of Oil-Oxidizing Bacteria Halomonas titanicae, Marinobacter lutaoensis, and Virgibacillus halodenitrificans Isolated from Highly Saline Environments.</title>
        <authorList>
            <person name="Grouzdev D.S."/>
            <person name="Sokolova D.S."/>
            <person name="Semenova E.M."/>
            <person name="Borzenkov I.A."/>
            <person name="Bidzhieva S.K."/>
            <person name="Poltaraus A.B."/>
            <person name="Nazina T.N."/>
        </authorList>
    </citation>
    <scope>NUCLEOTIDE SEQUENCE [LARGE SCALE GENOMIC DNA]</scope>
    <source>
        <strain evidence="6 7">VKM B-3472D</strain>
    </source>
</reference>
<protein>
    <submittedName>
        <fullName evidence="6">MurR/RpiR family transcriptional regulator</fullName>
    </submittedName>
</protein>
<dbReference type="Pfam" id="PF01380">
    <property type="entry name" value="SIS"/>
    <property type="match status" value="1"/>
</dbReference>
<feature type="domain" description="HTH rpiR-type" evidence="4">
    <location>
        <begin position="2"/>
        <end position="78"/>
    </location>
</feature>
<dbReference type="CDD" id="cd05013">
    <property type="entry name" value="SIS_RpiR"/>
    <property type="match status" value="1"/>
</dbReference>
<dbReference type="InterPro" id="IPR046348">
    <property type="entry name" value="SIS_dom_sf"/>
</dbReference>
<gene>
    <name evidence="6" type="ORF">IC602_01500</name>
</gene>
<evidence type="ECO:0000259" key="5">
    <source>
        <dbReference type="PROSITE" id="PS51464"/>
    </source>
</evidence>
<evidence type="ECO:0000256" key="1">
    <source>
        <dbReference type="ARBA" id="ARBA00023015"/>
    </source>
</evidence>
<sequence length="277" mass="30909">MEAIYQRIAEKQQTFSKNLLKITSYLYDEPKMFAMMSASEAGKIMDVSETTVIRFCQKLGYSGYRQLQEEVRESMLEKSSLSDFGKQETETESIKDLMEEDAQTIRQAMSRLLEESLATAVSRLAACDRTLVAGLRTSHALASWFAFALDLIMGRTRLYQPTVDDVLLRVGELTEKSVVVVFSFHRYAADTVNLAKLAEKQGAFIIAITDSPAAPVSGYADLVLPIHLNSVSTLDVAPVAMSLAKNIVSAISQKNIEEFQQRVARFDEMASNDFFGR</sequence>
<dbReference type="PROSITE" id="PS51071">
    <property type="entry name" value="HTH_RPIR"/>
    <property type="match status" value="1"/>
</dbReference>
<keyword evidence="3" id="KW-0804">Transcription</keyword>
<dbReference type="InterPro" id="IPR047640">
    <property type="entry name" value="RpiR-like"/>
</dbReference>
<dbReference type="PROSITE" id="PS51464">
    <property type="entry name" value="SIS"/>
    <property type="match status" value="1"/>
</dbReference>
<dbReference type="InterPro" id="IPR001347">
    <property type="entry name" value="SIS_dom"/>
</dbReference>
<dbReference type="PANTHER" id="PTHR30514:SF18">
    <property type="entry name" value="RPIR-FAMILY TRANSCRIPTIONAL REGULATOR"/>
    <property type="match status" value="1"/>
</dbReference>
<dbReference type="SUPFAM" id="SSF46689">
    <property type="entry name" value="Homeodomain-like"/>
    <property type="match status" value="1"/>
</dbReference>
<evidence type="ECO:0000256" key="2">
    <source>
        <dbReference type="ARBA" id="ARBA00023125"/>
    </source>
</evidence>
<keyword evidence="2" id="KW-0238">DNA-binding</keyword>
<keyword evidence="7" id="KW-1185">Reference proteome</keyword>